<dbReference type="Gene3D" id="1.10.238.10">
    <property type="entry name" value="EF-hand"/>
    <property type="match status" value="3"/>
</dbReference>
<evidence type="ECO:0000256" key="1">
    <source>
        <dbReference type="ARBA" id="ARBA00004370"/>
    </source>
</evidence>
<sequence length="520" mass="58374">MDVAPPPSCRNTNPLFFPGTRTIKPKFIRALRWIFTCCDHDKDGTLSDLEMNDFHDLKLFNFALNAVLHPPAPLYFPETMTLKPRCVKALKSIFIRSDHDKDGALSDAEWNALQVKCFNRRVQRNLSEGVNRTGLTLTGFLKLHELRLKDRRLEYTWSMLRKHGYGGDLKLRDDYIPASFKREPDQTVELTNEAVEFLKNIFRSFDLDEDGALQPADLEDLFSPAPESPWERAPYKDAAVETALGGLYLDGFLSKWSLMTLLEPAKSLANLIYIGYPAETTSAFRITRQRQVDRKEQQSERNVFQCFVFGPKRAGKSAFLTSFLGREISESYVSTPEECFAANVVIDSEGTKKTLVLREIPEDGFKLLMSNKDSLADCDVAIFVHDSSDLTLWNRASEMLFDVAQHGENSGFEVPCLIVAAKTDIQLPSALEPEDSLWVPISEGLEAPILVSMMLGYGRDVFHRIIDAAKSPHLSIPETEAGRSRKKYTQIFKQSLIIGSAVGAALLAYSQCTAGDSTSC</sequence>
<dbReference type="SUPFAM" id="SSF52540">
    <property type="entry name" value="P-loop containing nucleoside triphosphate hydrolases"/>
    <property type="match status" value="1"/>
</dbReference>
<dbReference type="FunFam" id="1.10.238.10:FF:000212">
    <property type="entry name" value="Mitochondrial Rho GTPase"/>
    <property type="match status" value="1"/>
</dbReference>
<dbReference type="GO" id="GO:0005509">
    <property type="term" value="F:calcium ion binding"/>
    <property type="evidence" value="ECO:0007669"/>
    <property type="project" value="InterPro"/>
</dbReference>
<dbReference type="InterPro" id="IPR052266">
    <property type="entry name" value="Miro-EF-hand_domain"/>
</dbReference>
<evidence type="ECO:0000256" key="3">
    <source>
        <dbReference type="ARBA" id="ARBA00022737"/>
    </source>
</evidence>
<dbReference type="OrthoDB" id="10020961at2759"/>
<dbReference type="PROSITE" id="PS00018">
    <property type="entry name" value="EF_HAND_1"/>
    <property type="match status" value="3"/>
</dbReference>
<dbReference type="SUPFAM" id="SSF47473">
    <property type="entry name" value="EF-hand"/>
    <property type="match status" value="1"/>
</dbReference>
<evidence type="ECO:0000256" key="2">
    <source>
        <dbReference type="ARBA" id="ARBA00022723"/>
    </source>
</evidence>
<dbReference type="AlphaFoldDB" id="A0A2G5DZZ2"/>
<evidence type="ECO:0000259" key="6">
    <source>
        <dbReference type="PROSITE" id="PS50222"/>
    </source>
</evidence>
<evidence type="ECO:0000313" key="8">
    <source>
        <dbReference type="Proteomes" id="UP000230069"/>
    </source>
</evidence>
<proteinExistence type="predicted"/>
<evidence type="ECO:0000256" key="4">
    <source>
        <dbReference type="ARBA" id="ARBA00022837"/>
    </source>
</evidence>
<feature type="domain" description="EF-hand" evidence="6">
    <location>
        <begin position="193"/>
        <end position="228"/>
    </location>
</feature>
<keyword evidence="5" id="KW-0472">Membrane</keyword>
<organism evidence="7 8">
    <name type="scientific">Aquilegia coerulea</name>
    <name type="common">Rocky mountain columbine</name>
    <dbReference type="NCBI Taxonomy" id="218851"/>
    <lineage>
        <taxon>Eukaryota</taxon>
        <taxon>Viridiplantae</taxon>
        <taxon>Streptophyta</taxon>
        <taxon>Embryophyta</taxon>
        <taxon>Tracheophyta</taxon>
        <taxon>Spermatophyta</taxon>
        <taxon>Magnoliopsida</taxon>
        <taxon>Ranunculales</taxon>
        <taxon>Ranunculaceae</taxon>
        <taxon>Thalictroideae</taxon>
        <taxon>Aquilegia</taxon>
    </lineage>
</organism>
<dbReference type="PANTHER" id="PTHR46819">
    <property type="entry name" value="EF-HAND CALCIUM-BINDING DOMAIN-CONTAINING PROTEIN 7"/>
    <property type="match status" value="1"/>
</dbReference>
<dbReference type="Pfam" id="PF08355">
    <property type="entry name" value="EF_assoc_1"/>
    <property type="match status" value="1"/>
</dbReference>
<keyword evidence="4" id="KW-0106">Calcium</keyword>
<dbReference type="PANTHER" id="PTHR46819:SF1">
    <property type="entry name" value="EF-HAND CALCIUM-BINDING DOMAIN-CONTAINING PROTEIN 7"/>
    <property type="match status" value="1"/>
</dbReference>
<dbReference type="InParanoid" id="A0A2G5DZZ2"/>
<dbReference type="Pfam" id="PF08356">
    <property type="entry name" value="EF_assoc_2"/>
    <property type="match status" value="1"/>
</dbReference>
<dbReference type="PROSITE" id="PS50222">
    <property type="entry name" value="EF_HAND_2"/>
    <property type="match status" value="1"/>
</dbReference>
<dbReference type="Proteomes" id="UP000230069">
    <property type="component" value="Unassembled WGS sequence"/>
</dbReference>
<dbReference type="InterPro" id="IPR018247">
    <property type="entry name" value="EF_Hand_1_Ca_BS"/>
</dbReference>
<dbReference type="STRING" id="218851.A0A2G5DZZ2"/>
<keyword evidence="3" id="KW-0677">Repeat</keyword>
<evidence type="ECO:0000256" key="5">
    <source>
        <dbReference type="ARBA" id="ARBA00023136"/>
    </source>
</evidence>
<dbReference type="InterPro" id="IPR013566">
    <property type="entry name" value="EF_hand_assoc_1"/>
</dbReference>
<reference evidence="7 8" key="1">
    <citation type="submission" date="2017-09" db="EMBL/GenBank/DDBJ databases">
        <title>WGS assembly of Aquilegia coerulea Goldsmith.</title>
        <authorList>
            <person name="Hodges S."/>
            <person name="Kramer E."/>
            <person name="Nordborg M."/>
            <person name="Tomkins J."/>
            <person name="Borevitz J."/>
            <person name="Derieg N."/>
            <person name="Yan J."/>
            <person name="Mihaltcheva S."/>
            <person name="Hayes R.D."/>
            <person name="Rokhsar D."/>
        </authorList>
    </citation>
    <scope>NUCLEOTIDE SEQUENCE [LARGE SCALE GENOMIC DNA]</scope>
    <source>
        <strain evidence="8">cv. Goldsmith</strain>
    </source>
</reference>
<gene>
    <name evidence="7" type="ORF">AQUCO_01300106v1</name>
</gene>
<dbReference type="InterPro" id="IPR002048">
    <property type="entry name" value="EF_hand_dom"/>
</dbReference>
<dbReference type="InterPro" id="IPR011992">
    <property type="entry name" value="EF-hand-dom_pair"/>
</dbReference>
<dbReference type="EMBL" id="KZ305030">
    <property type="protein sequence ID" value="PIA49021.1"/>
    <property type="molecule type" value="Genomic_DNA"/>
</dbReference>
<protein>
    <recommendedName>
        <fullName evidence="6">EF-hand domain-containing protein</fullName>
    </recommendedName>
</protein>
<comment type="subcellular location">
    <subcellularLocation>
        <location evidence="1">Membrane</location>
    </subcellularLocation>
</comment>
<evidence type="ECO:0000313" key="7">
    <source>
        <dbReference type="EMBL" id="PIA49021.1"/>
    </source>
</evidence>
<dbReference type="GO" id="GO:0016020">
    <property type="term" value="C:membrane"/>
    <property type="evidence" value="ECO:0007669"/>
    <property type="project" value="UniProtKB-SubCell"/>
</dbReference>
<keyword evidence="8" id="KW-1185">Reference proteome</keyword>
<accession>A0A2G5DZZ2</accession>
<name>A0A2G5DZZ2_AQUCA</name>
<dbReference type="InterPro" id="IPR013567">
    <property type="entry name" value="EF_hand_assoc_2"/>
</dbReference>
<keyword evidence="2" id="KW-0479">Metal-binding</keyword>
<dbReference type="InterPro" id="IPR027417">
    <property type="entry name" value="P-loop_NTPase"/>
</dbReference>